<dbReference type="EMBL" id="ML977505">
    <property type="protein sequence ID" value="KAF2129787.1"/>
    <property type="molecule type" value="Genomic_DNA"/>
</dbReference>
<dbReference type="Proteomes" id="UP000799771">
    <property type="component" value="Unassembled WGS sequence"/>
</dbReference>
<sequence length="68" mass="7642">MNNGYQNQAGGQKEDYLDKALDWAEKKWGGSKGQNTQQNRATNEKITDGARNMFEKATGKKMPSKFSN</sequence>
<reference evidence="2" key="1">
    <citation type="journal article" date="2020" name="Stud. Mycol.">
        <title>101 Dothideomycetes genomes: a test case for predicting lifestyles and emergence of pathogens.</title>
        <authorList>
            <person name="Haridas S."/>
            <person name="Albert R."/>
            <person name="Binder M."/>
            <person name="Bloem J."/>
            <person name="Labutti K."/>
            <person name="Salamov A."/>
            <person name="Andreopoulos B."/>
            <person name="Baker S."/>
            <person name="Barry K."/>
            <person name="Bills G."/>
            <person name="Bluhm B."/>
            <person name="Cannon C."/>
            <person name="Castanera R."/>
            <person name="Culley D."/>
            <person name="Daum C."/>
            <person name="Ezra D."/>
            <person name="Gonzalez J."/>
            <person name="Henrissat B."/>
            <person name="Kuo A."/>
            <person name="Liang C."/>
            <person name="Lipzen A."/>
            <person name="Lutzoni F."/>
            <person name="Magnuson J."/>
            <person name="Mondo S."/>
            <person name="Nolan M."/>
            <person name="Ohm R."/>
            <person name="Pangilinan J."/>
            <person name="Park H.-J."/>
            <person name="Ramirez L."/>
            <person name="Alfaro M."/>
            <person name="Sun H."/>
            <person name="Tritt A."/>
            <person name="Yoshinaga Y."/>
            <person name="Zwiers L.-H."/>
            <person name="Turgeon B."/>
            <person name="Goodwin S."/>
            <person name="Spatafora J."/>
            <person name="Crous P."/>
            <person name="Grigoriev I."/>
        </authorList>
    </citation>
    <scope>NUCLEOTIDE SEQUENCE</scope>
    <source>
        <strain evidence="2">CBS 119687</strain>
    </source>
</reference>
<gene>
    <name evidence="2" type="ORF">P153DRAFT_289690</name>
</gene>
<name>A0A6A6AFS5_9PLEO</name>
<dbReference type="GeneID" id="54404098"/>
<evidence type="ECO:0000256" key="1">
    <source>
        <dbReference type="SAM" id="MobiDB-lite"/>
    </source>
</evidence>
<dbReference type="AlphaFoldDB" id="A0A6A6AFS5"/>
<evidence type="ECO:0000313" key="2">
    <source>
        <dbReference type="EMBL" id="KAF2129787.1"/>
    </source>
</evidence>
<organism evidence="2 3">
    <name type="scientific">Dothidotthia symphoricarpi CBS 119687</name>
    <dbReference type="NCBI Taxonomy" id="1392245"/>
    <lineage>
        <taxon>Eukaryota</taxon>
        <taxon>Fungi</taxon>
        <taxon>Dikarya</taxon>
        <taxon>Ascomycota</taxon>
        <taxon>Pezizomycotina</taxon>
        <taxon>Dothideomycetes</taxon>
        <taxon>Pleosporomycetidae</taxon>
        <taxon>Pleosporales</taxon>
        <taxon>Dothidotthiaceae</taxon>
        <taxon>Dothidotthia</taxon>
    </lineage>
</organism>
<dbReference type="OrthoDB" id="3050608at2759"/>
<dbReference type="RefSeq" id="XP_033524174.1">
    <property type="nucleotide sequence ID" value="XM_033663666.1"/>
</dbReference>
<evidence type="ECO:0000313" key="3">
    <source>
        <dbReference type="Proteomes" id="UP000799771"/>
    </source>
</evidence>
<keyword evidence="3" id="KW-1185">Reference proteome</keyword>
<feature type="region of interest" description="Disordered" evidence="1">
    <location>
        <begin position="27"/>
        <end position="68"/>
    </location>
</feature>
<accession>A0A6A6AFS5</accession>
<feature type="compositionally biased region" description="Basic and acidic residues" evidence="1">
    <location>
        <begin position="42"/>
        <end position="58"/>
    </location>
</feature>
<protein>
    <submittedName>
        <fullName evidence="2">Uncharacterized protein</fullName>
    </submittedName>
</protein>
<proteinExistence type="predicted"/>